<dbReference type="Gene3D" id="3.40.50.150">
    <property type="entry name" value="Vaccinia Virus protein VP39"/>
    <property type="match status" value="1"/>
</dbReference>
<dbReference type="PANTHER" id="PTHR24422:SF21">
    <property type="entry name" value="CHEMOTAXIS PROTEIN METHYLTRANSFERASE 1"/>
    <property type="match status" value="1"/>
</dbReference>
<dbReference type="InterPro" id="IPR000780">
    <property type="entry name" value="CheR_MeTrfase"/>
</dbReference>
<evidence type="ECO:0000313" key="7">
    <source>
        <dbReference type="EMBL" id="ODS00001.1"/>
    </source>
</evidence>
<comment type="caution">
    <text evidence="7">The sequence shown here is derived from an EMBL/GenBank/DDBJ whole genome shotgun (WGS) entry which is preliminary data.</text>
</comment>
<dbReference type="GO" id="GO:0032259">
    <property type="term" value="P:methylation"/>
    <property type="evidence" value="ECO:0007669"/>
    <property type="project" value="UniProtKB-KW"/>
</dbReference>
<gene>
    <name evidence="7" type="ORF">AUC71_00295</name>
</gene>
<dbReference type="Proteomes" id="UP000095042">
    <property type="component" value="Unassembled WGS sequence"/>
</dbReference>
<dbReference type="PANTHER" id="PTHR24422">
    <property type="entry name" value="CHEMOTAXIS PROTEIN METHYLTRANSFERASE"/>
    <property type="match status" value="1"/>
</dbReference>
<dbReference type="InterPro" id="IPR022642">
    <property type="entry name" value="CheR_C"/>
</dbReference>
<dbReference type="Gene3D" id="1.10.155.10">
    <property type="entry name" value="Chemotaxis receptor methyltransferase CheR, N-terminal domain"/>
    <property type="match status" value="1"/>
</dbReference>
<dbReference type="PROSITE" id="PS50123">
    <property type="entry name" value="CHER"/>
    <property type="match status" value="1"/>
</dbReference>
<keyword evidence="4" id="KW-0808">Transferase</keyword>
<keyword evidence="8" id="KW-1185">Reference proteome</keyword>
<accession>A0A1E3W2J9</accession>
<keyword evidence="3" id="KW-0489">Methyltransferase</keyword>
<evidence type="ECO:0000256" key="3">
    <source>
        <dbReference type="ARBA" id="ARBA00022603"/>
    </source>
</evidence>
<protein>
    <recommendedName>
        <fullName evidence="2">protein-glutamate O-methyltransferase</fullName>
        <ecNumber evidence="2">2.1.1.80</ecNumber>
    </recommendedName>
</protein>
<feature type="domain" description="CheR-type methyltransferase" evidence="6">
    <location>
        <begin position="1"/>
        <end position="235"/>
    </location>
</feature>
<dbReference type="AlphaFoldDB" id="A0A1E3W2J9"/>
<reference evidence="7 8" key="1">
    <citation type="journal article" date="2016" name="Environ. Microbiol.">
        <title>New Methyloceanibacter diversity from North Sea sediments includes methanotroph containing solely the soluble methane monooxygenase.</title>
        <authorList>
            <person name="Vekeman B."/>
            <person name="Kerckhof F.M."/>
            <person name="Cremers G."/>
            <person name="de Vos P."/>
            <person name="Vandamme P."/>
            <person name="Boon N."/>
            <person name="Op den Camp H.J."/>
            <person name="Heylen K."/>
        </authorList>
    </citation>
    <scope>NUCLEOTIDE SEQUENCE [LARGE SCALE GENOMIC DNA]</scope>
    <source>
        <strain evidence="7 8">R-67177</strain>
    </source>
</reference>
<evidence type="ECO:0000256" key="1">
    <source>
        <dbReference type="ARBA" id="ARBA00001541"/>
    </source>
</evidence>
<dbReference type="GO" id="GO:0008983">
    <property type="term" value="F:protein-glutamate O-methyltransferase activity"/>
    <property type="evidence" value="ECO:0007669"/>
    <property type="project" value="UniProtKB-EC"/>
</dbReference>
<evidence type="ECO:0000256" key="5">
    <source>
        <dbReference type="ARBA" id="ARBA00022691"/>
    </source>
</evidence>
<evidence type="ECO:0000259" key="6">
    <source>
        <dbReference type="PROSITE" id="PS50123"/>
    </source>
</evidence>
<keyword evidence="5" id="KW-0949">S-adenosyl-L-methionine</keyword>
<dbReference type="SMART" id="SM00138">
    <property type="entry name" value="MeTrc"/>
    <property type="match status" value="1"/>
</dbReference>
<dbReference type="Pfam" id="PF01739">
    <property type="entry name" value="CheR"/>
    <property type="match status" value="1"/>
</dbReference>
<sequence length="267" mass="31084">MAHEFKLLRRILKERSGIDLNEDKMDLVEAKLRPILKEYDFPSIAHLTLALMKPDNDHLRSRVAQTIAVLESYFFRDKAPFAYFTETMLPRLMERRAASRRIRIWCAASSTGQEPYSLAMLLSEEGRKLDGWNVEIVATDFSEEALRKARAGLYSQFEVQRGLPVSMLVKFFNKSGNGWQIKPEARDRVAFREHNLLNDCQELGRFDIIFCRNVLIYFDEQLKTAVLGRLARSWRRMAIWCSARRRAPPACRRTSWRCRSGIMACSV</sequence>
<dbReference type="PRINTS" id="PR00996">
    <property type="entry name" value="CHERMTFRASE"/>
</dbReference>
<dbReference type="InterPro" id="IPR050903">
    <property type="entry name" value="Bact_Chemotaxis_MeTrfase"/>
</dbReference>
<dbReference type="Pfam" id="PF03705">
    <property type="entry name" value="CheR_N"/>
    <property type="match status" value="1"/>
</dbReference>
<dbReference type="EMBL" id="LPWD01000438">
    <property type="protein sequence ID" value="ODS00001.1"/>
    <property type="molecule type" value="Genomic_DNA"/>
</dbReference>
<evidence type="ECO:0000256" key="4">
    <source>
        <dbReference type="ARBA" id="ARBA00022679"/>
    </source>
</evidence>
<comment type="catalytic activity">
    <reaction evidence="1">
        <text>L-glutamyl-[protein] + S-adenosyl-L-methionine = [protein]-L-glutamate 5-O-methyl ester + S-adenosyl-L-homocysteine</text>
        <dbReference type="Rhea" id="RHEA:24452"/>
        <dbReference type="Rhea" id="RHEA-COMP:10208"/>
        <dbReference type="Rhea" id="RHEA-COMP:10311"/>
        <dbReference type="ChEBI" id="CHEBI:29973"/>
        <dbReference type="ChEBI" id="CHEBI:57856"/>
        <dbReference type="ChEBI" id="CHEBI:59789"/>
        <dbReference type="ChEBI" id="CHEBI:82795"/>
        <dbReference type="EC" id="2.1.1.80"/>
    </reaction>
</comment>
<evidence type="ECO:0000313" key="8">
    <source>
        <dbReference type="Proteomes" id="UP000095042"/>
    </source>
</evidence>
<name>A0A1E3W2J9_9HYPH</name>
<dbReference type="InterPro" id="IPR029063">
    <property type="entry name" value="SAM-dependent_MTases_sf"/>
</dbReference>
<proteinExistence type="predicted"/>
<dbReference type="SUPFAM" id="SSF47757">
    <property type="entry name" value="Chemotaxis receptor methyltransferase CheR, N-terminal domain"/>
    <property type="match status" value="1"/>
</dbReference>
<dbReference type="EC" id="2.1.1.80" evidence="2"/>
<dbReference type="InterPro" id="IPR036804">
    <property type="entry name" value="CheR_N_sf"/>
</dbReference>
<evidence type="ECO:0000256" key="2">
    <source>
        <dbReference type="ARBA" id="ARBA00012534"/>
    </source>
</evidence>
<dbReference type="InterPro" id="IPR022641">
    <property type="entry name" value="CheR_N"/>
</dbReference>
<dbReference type="SUPFAM" id="SSF53335">
    <property type="entry name" value="S-adenosyl-L-methionine-dependent methyltransferases"/>
    <property type="match status" value="1"/>
</dbReference>
<organism evidence="7 8">
    <name type="scientific">Methyloceanibacter marginalis</name>
    <dbReference type="NCBI Taxonomy" id="1774971"/>
    <lineage>
        <taxon>Bacteria</taxon>
        <taxon>Pseudomonadati</taxon>
        <taxon>Pseudomonadota</taxon>
        <taxon>Alphaproteobacteria</taxon>
        <taxon>Hyphomicrobiales</taxon>
        <taxon>Hyphomicrobiaceae</taxon>
        <taxon>Methyloceanibacter</taxon>
    </lineage>
</organism>